<dbReference type="RefSeq" id="WP_145858461.1">
    <property type="nucleotide sequence ID" value="NZ_RPFW01000006.1"/>
</dbReference>
<keyword evidence="3" id="KW-1185">Reference proteome</keyword>
<gene>
    <name evidence="2" type="ORF">EAS64_29860</name>
</gene>
<organism evidence="2 3">
    <name type="scientific">Trebonia kvetii</name>
    <dbReference type="NCBI Taxonomy" id="2480626"/>
    <lineage>
        <taxon>Bacteria</taxon>
        <taxon>Bacillati</taxon>
        <taxon>Actinomycetota</taxon>
        <taxon>Actinomycetes</taxon>
        <taxon>Streptosporangiales</taxon>
        <taxon>Treboniaceae</taxon>
        <taxon>Trebonia</taxon>
    </lineage>
</organism>
<dbReference type="OrthoDB" id="3430394at2"/>
<evidence type="ECO:0000256" key="1">
    <source>
        <dbReference type="SAM" id="MobiDB-lite"/>
    </source>
</evidence>
<feature type="compositionally biased region" description="Polar residues" evidence="1">
    <location>
        <begin position="189"/>
        <end position="206"/>
    </location>
</feature>
<name>A0A6P2BRG8_9ACTN</name>
<proteinExistence type="predicted"/>
<evidence type="ECO:0000313" key="2">
    <source>
        <dbReference type="EMBL" id="TVZ01679.1"/>
    </source>
</evidence>
<reference evidence="2 3" key="1">
    <citation type="submission" date="2018-11" db="EMBL/GenBank/DDBJ databases">
        <title>Trebonia kvetii gen.nov., sp.nov., a novel acidophilic actinobacterium, and proposal of the new actinobacterial family Treboniaceae fam. nov.</title>
        <authorList>
            <person name="Rapoport D."/>
            <person name="Sagova-Mareckova M."/>
            <person name="Sedlacek I."/>
            <person name="Provaznik J."/>
            <person name="Kralova S."/>
            <person name="Pavlinic D."/>
            <person name="Benes V."/>
            <person name="Kopecky J."/>
        </authorList>
    </citation>
    <scope>NUCLEOTIDE SEQUENCE [LARGE SCALE GENOMIC DNA]</scope>
    <source>
        <strain evidence="2 3">15Tr583</strain>
    </source>
</reference>
<feature type="region of interest" description="Disordered" evidence="1">
    <location>
        <begin position="167"/>
        <end position="206"/>
    </location>
</feature>
<dbReference type="AlphaFoldDB" id="A0A6P2BRG8"/>
<dbReference type="EMBL" id="RPFW01000006">
    <property type="protein sequence ID" value="TVZ01679.1"/>
    <property type="molecule type" value="Genomic_DNA"/>
</dbReference>
<comment type="caution">
    <text evidence="2">The sequence shown here is derived from an EMBL/GenBank/DDBJ whole genome shotgun (WGS) entry which is preliminary data.</text>
</comment>
<protein>
    <submittedName>
        <fullName evidence="2">Uncharacterized protein</fullName>
    </submittedName>
</protein>
<dbReference type="Proteomes" id="UP000460272">
    <property type="component" value="Unassembled WGS sequence"/>
</dbReference>
<sequence length="206" mass="20771">MFLDKSKSDLSTATTAKAVKRARAAGMAAASNASKAAQNAAVAAQQAANAAQVAAQQAATVAVAKAQIAGDTATGLNKQMKVQVVSARRWAAPRLEDAADYTTGTVAPKVSSALRSAARQVSPVEPKSKKRSALKWSLLAAATAAGLGAAAALVSYRYRAAIAAESDITDEEGMGRPSSAAGPDGATQKDPNADTSVNGRVATSSW</sequence>
<accession>A0A6P2BRG8</accession>
<evidence type="ECO:0000313" key="3">
    <source>
        <dbReference type="Proteomes" id="UP000460272"/>
    </source>
</evidence>